<evidence type="ECO:0000256" key="9">
    <source>
        <dbReference type="RuleBase" id="RU004016"/>
    </source>
</evidence>
<dbReference type="Gene3D" id="3.40.710.10">
    <property type="entry name" value="DD-peptidase/beta-lactamase superfamily"/>
    <property type="match status" value="1"/>
</dbReference>
<keyword evidence="14" id="KW-0645">Protease</keyword>
<feature type="active site" description="Acyl-ester intermediate" evidence="7">
    <location>
        <position position="112"/>
    </location>
</feature>
<dbReference type="GO" id="GO:0008360">
    <property type="term" value="P:regulation of cell shape"/>
    <property type="evidence" value="ECO:0007669"/>
    <property type="project" value="UniProtKB-KW"/>
</dbReference>
<protein>
    <submittedName>
        <fullName evidence="14">D-alanyl-D-alanine carboxypeptidase</fullName>
    </submittedName>
</protein>
<keyword evidence="11" id="KW-0472">Membrane</keyword>
<evidence type="ECO:0000256" key="12">
    <source>
        <dbReference type="SAM" id="SignalP"/>
    </source>
</evidence>
<keyword evidence="2 12" id="KW-0732">Signal</keyword>
<evidence type="ECO:0000256" key="8">
    <source>
        <dbReference type="PIRSR" id="PIRSR618044-2"/>
    </source>
</evidence>
<evidence type="ECO:0000256" key="2">
    <source>
        <dbReference type="ARBA" id="ARBA00022729"/>
    </source>
</evidence>
<dbReference type="PANTHER" id="PTHR21581">
    <property type="entry name" value="D-ALANYL-D-ALANINE CARBOXYPEPTIDASE"/>
    <property type="match status" value="1"/>
</dbReference>
<dbReference type="GO" id="GO:0009002">
    <property type="term" value="F:serine-type D-Ala-D-Ala carboxypeptidase activity"/>
    <property type="evidence" value="ECO:0007669"/>
    <property type="project" value="InterPro"/>
</dbReference>
<dbReference type="PRINTS" id="PR00725">
    <property type="entry name" value="DADACBPTASE1"/>
</dbReference>
<reference evidence="14" key="2">
    <citation type="submission" date="2021-09" db="EMBL/GenBank/DDBJ databases">
        <authorList>
            <person name="Gilroy R."/>
        </authorList>
    </citation>
    <scope>NUCLEOTIDE SEQUENCE</scope>
    <source>
        <strain evidence="14">USAMLcec4-12693</strain>
    </source>
</reference>
<organism evidence="14 15">
    <name type="scientific">Merdimonas faecis</name>
    <dbReference type="NCBI Taxonomy" id="1653435"/>
    <lineage>
        <taxon>Bacteria</taxon>
        <taxon>Bacillati</taxon>
        <taxon>Bacillota</taxon>
        <taxon>Clostridia</taxon>
        <taxon>Lachnospirales</taxon>
        <taxon>Lachnospiraceae</taxon>
        <taxon>Merdimonas</taxon>
    </lineage>
</organism>
<reference evidence="14" key="1">
    <citation type="journal article" date="2021" name="PeerJ">
        <title>Extensive microbial diversity within the chicken gut microbiome revealed by metagenomics and culture.</title>
        <authorList>
            <person name="Gilroy R."/>
            <person name="Ravi A."/>
            <person name="Getino M."/>
            <person name="Pursley I."/>
            <person name="Horton D.L."/>
            <person name="Alikhan N.F."/>
            <person name="Baker D."/>
            <person name="Gharbi K."/>
            <person name="Hall N."/>
            <person name="Watson M."/>
            <person name="Adriaenssens E.M."/>
            <person name="Foster-Nyarko E."/>
            <person name="Jarju S."/>
            <person name="Secka A."/>
            <person name="Antonio M."/>
            <person name="Oren A."/>
            <person name="Chaudhuri R.R."/>
            <person name="La Ragione R."/>
            <person name="Hildebrand F."/>
            <person name="Pallen M.J."/>
        </authorList>
    </citation>
    <scope>NUCLEOTIDE SEQUENCE</scope>
    <source>
        <strain evidence="14">USAMLcec4-12693</strain>
    </source>
</reference>
<evidence type="ECO:0000256" key="7">
    <source>
        <dbReference type="PIRSR" id="PIRSR618044-1"/>
    </source>
</evidence>
<evidence type="ECO:0000259" key="13">
    <source>
        <dbReference type="Pfam" id="PF00768"/>
    </source>
</evidence>
<keyword evidence="3" id="KW-0378">Hydrolase</keyword>
<keyword evidence="6" id="KW-0961">Cell wall biogenesis/degradation</keyword>
<dbReference type="InterPro" id="IPR001967">
    <property type="entry name" value="Peptidase_S11_N"/>
</dbReference>
<keyword evidence="4" id="KW-0133">Cell shape</keyword>
<dbReference type="SUPFAM" id="SSF56601">
    <property type="entry name" value="beta-lactamase/transpeptidase-like"/>
    <property type="match status" value="1"/>
</dbReference>
<accession>A0A9D2VXJ5</accession>
<dbReference type="Pfam" id="PF00768">
    <property type="entry name" value="Peptidase_S11"/>
    <property type="match status" value="1"/>
</dbReference>
<keyword evidence="5" id="KW-0573">Peptidoglycan synthesis</keyword>
<keyword evidence="11" id="KW-1133">Transmembrane helix</keyword>
<feature type="active site" evidence="7">
    <location>
        <position position="170"/>
    </location>
</feature>
<feature type="active site" description="Proton acceptor" evidence="7">
    <location>
        <position position="115"/>
    </location>
</feature>
<dbReference type="InterPro" id="IPR018044">
    <property type="entry name" value="Peptidase_S11"/>
</dbReference>
<evidence type="ECO:0000256" key="11">
    <source>
        <dbReference type="SAM" id="Phobius"/>
    </source>
</evidence>
<evidence type="ECO:0000256" key="5">
    <source>
        <dbReference type="ARBA" id="ARBA00022984"/>
    </source>
</evidence>
<feature type="compositionally biased region" description="Acidic residues" evidence="10">
    <location>
        <begin position="43"/>
        <end position="53"/>
    </location>
</feature>
<dbReference type="PROSITE" id="PS51257">
    <property type="entry name" value="PROKAR_LIPOPROTEIN"/>
    <property type="match status" value="1"/>
</dbReference>
<gene>
    <name evidence="14" type="ORF">K8V39_07110</name>
</gene>
<dbReference type="AlphaFoldDB" id="A0A9D2VXJ5"/>
<dbReference type="InterPro" id="IPR012338">
    <property type="entry name" value="Beta-lactam/transpept-like"/>
</dbReference>
<comment type="caution">
    <text evidence="14">The sequence shown here is derived from an EMBL/GenBank/DDBJ whole genome shotgun (WGS) entry which is preliminary data.</text>
</comment>
<dbReference type="EMBL" id="DYXE01000061">
    <property type="protein sequence ID" value="HJH50015.1"/>
    <property type="molecule type" value="Genomic_DNA"/>
</dbReference>
<feature type="chain" id="PRO_5038438991" evidence="12">
    <location>
        <begin position="29"/>
        <end position="472"/>
    </location>
</feature>
<dbReference type="GO" id="GO:0071555">
    <property type="term" value="P:cell wall organization"/>
    <property type="evidence" value="ECO:0007669"/>
    <property type="project" value="UniProtKB-KW"/>
</dbReference>
<evidence type="ECO:0000256" key="6">
    <source>
        <dbReference type="ARBA" id="ARBA00023316"/>
    </source>
</evidence>
<evidence type="ECO:0000256" key="3">
    <source>
        <dbReference type="ARBA" id="ARBA00022801"/>
    </source>
</evidence>
<proteinExistence type="inferred from homology"/>
<dbReference type="PANTHER" id="PTHR21581:SF6">
    <property type="entry name" value="TRAFFICKING PROTEIN PARTICLE COMPLEX SUBUNIT 12"/>
    <property type="match status" value="1"/>
</dbReference>
<feature type="transmembrane region" description="Helical" evidence="11">
    <location>
        <begin position="433"/>
        <end position="457"/>
    </location>
</feature>
<evidence type="ECO:0000256" key="10">
    <source>
        <dbReference type="SAM" id="MobiDB-lite"/>
    </source>
</evidence>
<feature type="signal peptide" evidence="12">
    <location>
        <begin position="1"/>
        <end position="28"/>
    </location>
</feature>
<dbReference type="Proteomes" id="UP000813420">
    <property type="component" value="Unassembled WGS sequence"/>
</dbReference>
<sequence>MIRKIRGGFLLLAFAAVLVSCAGRPVYATEPSQDDAAASGESGETDSEEELTPEEALKKELDTVYQMEVQSNSWKNWPEGPGTYGEAAIVMDAGTGAILYAKNIDAHHYPASITKVLTTLVALQNGSLADPVSFSHESVAFLKPDESSIGMKEGNQLTLEQALYATLLASANEVAYAVGENVGTASGHDYTWFIEEMNRVCKELGGENSNFVNTNGLHDPNHYTCARDMALIGRELFKYPEFFTIAQTPQYTIPASGTTEEHVFQQHHQMLIPNESEYYPYAIGGKTGYTSDALSTLITMADNGNMQLVCVVLKTHGVNVYPDTRNLLEYVFQNFQKVSVADNETSEDVEEILEEENSGYVMLPSGISFEDLKMELIPDEGTGKEATLNYYYEDRLLGSARAKVSDSYIEDHSAQVKDISGEKTETEKEGKGLVSVAILAAAVVLLLILILLFIRVIRKRKQRRRRRRRRRR</sequence>
<keyword evidence="14" id="KW-0121">Carboxypeptidase</keyword>
<evidence type="ECO:0000313" key="15">
    <source>
        <dbReference type="Proteomes" id="UP000813420"/>
    </source>
</evidence>
<comment type="similarity">
    <text evidence="1 9">Belongs to the peptidase S11 family.</text>
</comment>
<feature type="binding site" evidence="8">
    <location>
        <position position="286"/>
    </location>
    <ligand>
        <name>substrate</name>
    </ligand>
</feature>
<name>A0A9D2VXJ5_9FIRM</name>
<evidence type="ECO:0000313" key="14">
    <source>
        <dbReference type="EMBL" id="HJH50015.1"/>
    </source>
</evidence>
<evidence type="ECO:0000256" key="4">
    <source>
        <dbReference type="ARBA" id="ARBA00022960"/>
    </source>
</evidence>
<feature type="domain" description="Peptidase S11 D-alanyl-D-alanine carboxypeptidase A N-terminal" evidence="13">
    <location>
        <begin position="85"/>
        <end position="315"/>
    </location>
</feature>
<dbReference type="GO" id="GO:0009252">
    <property type="term" value="P:peptidoglycan biosynthetic process"/>
    <property type="evidence" value="ECO:0007669"/>
    <property type="project" value="UniProtKB-KW"/>
</dbReference>
<evidence type="ECO:0000256" key="1">
    <source>
        <dbReference type="ARBA" id="ARBA00007164"/>
    </source>
</evidence>
<feature type="region of interest" description="Disordered" evidence="10">
    <location>
        <begin position="30"/>
        <end position="53"/>
    </location>
</feature>
<keyword evidence="11" id="KW-0812">Transmembrane</keyword>
<dbReference type="RefSeq" id="WP_277272145.1">
    <property type="nucleotide sequence ID" value="NZ_DYXE01000061.1"/>
</dbReference>
<dbReference type="GO" id="GO:0006508">
    <property type="term" value="P:proteolysis"/>
    <property type="evidence" value="ECO:0007669"/>
    <property type="project" value="InterPro"/>
</dbReference>